<comment type="caution">
    <text evidence="8">The sequence shown here is derived from an EMBL/GenBank/DDBJ whole genome shotgun (WGS) entry which is preliminary data.</text>
</comment>
<comment type="function">
    <text evidence="5">Responsible for synthesis of pseudouridine from uracil.</text>
</comment>
<dbReference type="Pfam" id="PF00849">
    <property type="entry name" value="PseudoU_synth_2"/>
    <property type="match status" value="1"/>
</dbReference>
<organism evidence="8 9">
    <name type="scientific">Cohnella silvisoli</name>
    <dbReference type="NCBI Taxonomy" id="2873699"/>
    <lineage>
        <taxon>Bacteria</taxon>
        <taxon>Bacillati</taxon>
        <taxon>Bacillota</taxon>
        <taxon>Bacilli</taxon>
        <taxon>Bacillales</taxon>
        <taxon>Paenibacillaceae</taxon>
        <taxon>Cohnella</taxon>
    </lineage>
</organism>
<dbReference type="InterPro" id="IPR020103">
    <property type="entry name" value="PsdUridine_synth_cat_dom_sf"/>
</dbReference>
<evidence type="ECO:0000256" key="3">
    <source>
        <dbReference type="ARBA" id="ARBA00023235"/>
    </source>
</evidence>
<evidence type="ECO:0000256" key="6">
    <source>
        <dbReference type="SAM" id="MobiDB-lite"/>
    </source>
</evidence>
<name>A0ABV1KMA2_9BACL</name>
<keyword evidence="9" id="KW-1185">Reference proteome</keyword>
<dbReference type="PANTHER" id="PTHR21600">
    <property type="entry name" value="MITOCHONDRIAL RNA PSEUDOURIDINE SYNTHASE"/>
    <property type="match status" value="1"/>
</dbReference>
<evidence type="ECO:0000313" key="9">
    <source>
        <dbReference type="Proteomes" id="UP001493487"/>
    </source>
</evidence>
<feature type="region of interest" description="Disordered" evidence="6">
    <location>
        <begin position="1"/>
        <end position="24"/>
    </location>
</feature>
<accession>A0ABV1KMA2</accession>
<dbReference type="InterPro" id="IPR006225">
    <property type="entry name" value="PsdUridine_synth_RluC/D"/>
</dbReference>
<dbReference type="PROSITE" id="PS50889">
    <property type="entry name" value="S4"/>
    <property type="match status" value="1"/>
</dbReference>
<sequence>MKQGNKPPRRHGGALNRNQTPPKQFKVTEQGELLLFLLDKLSPQGRNSVKSMLAHGQVSVDDRVEKLYNHPLRPEQVVTVRKDRTTVAPVLVGLKILYEDDDLIVVNKDAGLLSIATEKETELTAYRQLTAHVRLDNPQNRIFVLHRLDRETSGVMMFAKSEKVQQKMQDSWKDIVEERTYVALVEGLVKKTQGTITSWLKETSTLKMYSSFTPGDGQQAITHYKVLRANRNYSLLEVQLETGRKNQIRVHMQDIGHPVASDKKYGSKTKPFARLGLHARVLAFEHPTTGKLMRFETDIPKQFLSQFKEEPK</sequence>
<keyword evidence="4" id="KW-0694">RNA-binding</keyword>
<evidence type="ECO:0000256" key="1">
    <source>
        <dbReference type="ARBA" id="ARBA00000073"/>
    </source>
</evidence>
<reference evidence="8 9" key="1">
    <citation type="journal article" date="2023" name="Genome Announc.">
        <title>Pan-Genome Analyses of the Genus Cohnella and Proposal of the Novel Species Cohnella silvisoli sp. nov., Isolated from Forest Soil.</title>
        <authorList>
            <person name="Wang C."/>
            <person name="Mao L."/>
            <person name="Bao G."/>
            <person name="Zhu H."/>
        </authorList>
    </citation>
    <scope>NUCLEOTIDE SEQUENCE [LARGE SCALE GENOMIC DNA]</scope>
    <source>
        <strain evidence="8 9">NL03-T5-1</strain>
    </source>
</reference>
<dbReference type="InterPro" id="IPR006145">
    <property type="entry name" value="PsdUridine_synth_RsuA/RluA"/>
</dbReference>
<dbReference type="GO" id="GO:0016853">
    <property type="term" value="F:isomerase activity"/>
    <property type="evidence" value="ECO:0007669"/>
    <property type="project" value="UniProtKB-KW"/>
</dbReference>
<dbReference type="NCBIfam" id="TIGR00005">
    <property type="entry name" value="rluA_subfam"/>
    <property type="match status" value="1"/>
</dbReference>
<dbReference type="RefSeq" id="WP_232182476.1">
    <property type="nucleotide sequence ID" value="NZ_JAIOAP010000001.1"/>
</dbReference>
<evidence type="ECO:0000313" key="8">
    <source>
        <dbReference type="EMBL" id="MEQ4481075.1"/>
    </source>
</evidence>
<protein>
    <recommendedName>
        <fullName evidence="5">Pseudouridine synthase</fullName>
        <ecNumber evidence="5">5.4.99.-</ecNumber>
    </recommendedName>
</protein>
<evidence type="ECO:0000256" key="2">
    <source>
        <dbReference type="ARBA" id="ARBA00010876"/>
    </source>
</evidence>
<dbReference type="EC" id="5.4.99.-" evidence="5"/>
<dbReference type="EMBL" id="JASKHM010000001">
    <property type="protein sequence ID" value="MEQ4481075.1"/>
    <property type="molecule type" value="Genomic_DNA"/>
</dbReference>
<evidence type="ECO:0000259" key="7">
    <source>
        <dbReference type="Pfam" id="PF00849"/>
    </source>
</evidence>
<evidence type="ECO:0000256" key="5">
    <source>
        <dbReference type="RuleBase" id="RU362028"/>
    </source>
</evidence>
<dbReference type="Gene3D" id="3.30.2350.10">
    <property type="entry name" value="Pseudouridine synthase"/>
    <property type="match status" value="1"/>
</dbReference>
<keyword evidence="3 5" id="KW-0413">Isomerase</keyword>
<evidence type="ECO:0000256" key="4">
    <source>
        <dbReference type="PROSITE-ProRule" id="PRU00182"/>
    </source>
</evidence>
<dbReference type="CDD" id="cd02869">
    <property type="entry name" value="PseudoU_synth_RluA_like"/>
    <property type="match status" value="1"/>
</dbReference>
<comment type="similarity">
    <text evidence="2 5">Belongs to the pseudouridine synthase RluA family.</text>
</comment>
<gene>
    <name evidence="8" type="ORF">QJS35_01565</name>
</gene>
<dbReference type="CDD" id="cd00165">
    <property type="entry name" value="S4"/>
    <property type="match status" value="1"/>
</dbReference>
<feature type="domain" description="Pseudouridine synthase RsuA/RluA-like" evidence="7">
    <location>
        <begin position="102"/>
        <end position="253"/>
    </location>
</feature>
<proteinExistence type="inferred from homology"/>
<dbReference type="PANTHER" id="PTHR21600:SF44">
    <property type="entry name" value="RIBOSOMAL LARGE SUBUNIT PSEUDOURIDINE SYNTHASE D"/>
    <property type="match status" value="1"/>
</dbReference>
<dbReference type="InterPro" id="IPR050188">
    <property type="entry name" value="RluA_PseudoU_synthase"/>
</dbReference>
<comment type="catalytic activity">
    <reaction evidence="1 5">
        <text>a uridine in RNA = a pseudouridine in RNA</text>
        <dbReference type="Rhea" id="RHEA:48348"/>
        <dbReference type="Rhea" id="RHEA-COMP:12068"/>
        <dbReference type="Rhea" id="RHEA-COMP:12069"/>
        <dbReference type="ChEBI" id="CHEBI:65314"/>
        <dbReference type="ChEBI" id="CHEBI:65315"/>
    </reaction>
</comment>
<dbReference type="SUPFAM" id="SSF55120">
    <property type="entry name" value="Pseudouridine synthase"/>
    <property type="match status" value="1"/>
</dbReference>
<dbReference type="InterPro" id="IPR006224">
    <property type="entry name" value="PsdUridine_synth_RluA-like_CS"/>
</dbReference>
<dbReference type="PROSITE" id="PS01129">
    <property type="entry name" value="PSI_RLU"/>
    <property type="match status" value="1"/>
</dbReference>
<dbReference type="Proteomes" id="UP001493487">
    <property type="component" value="Unassembled WGS sequence"/>
</dbReference>